<dbReference type="RefSeq" id="WP_055182203.1">
    <property type="nucleotide sequence ID" value="NZ_CABIWY010000015.1"/>
</dbReference>
<evidence type="ECO:0000313" key="19">
    <source>
        <dbReference type="Proteomes" id="UP000446719"/>
    </source>
</evidence>
<evidence type="ECO:0000256" key="3">
    <source>
        <dbReference type="ARBA" id="ARBA00022630"/>
    </source>
</evidence>
<dbReference type="InterPro" id="IPR003374">
    <property type="entry name" value="ApbE-like_sf"/>
</dbReference>
<evidence type="ECO:0000313" key="20">
    <source>
        <dbReference type="Proteomes" id="UP000449249"/>
    </source>
</evidence>
<comment type="cofactor">
    <cofactor evidence="11">
        <name>Mg(2+)</name>
        <dbReference type="ChEBI" id="CHEBI:18420"/>
    </cofactor>
    <cofactor evidence="11">
        <name>Mn(2+)</name>
        <dbReference type="ChEBI" id="CHEBI:29035"/>
    </cofactor>
    <text evidence="11">Magnesium. Can also use manganese.</text>
</comment>
<evidence type="ECO:0000256" key="11">
    <source>
        <dbReference type="PIRSR" id="PIRSR006268-2"/>
    </source>
</evidence>
<evidence type="ECO:0000313" key="18">
    <source>
        <dbReference type="Proteomes" id="UP000095597"/>
    </source>
</evidence>
<keyword evidence="12" id="KW-1003">Cell membrane</keyword>
<dbReference type="PANTHER" id="PTHR30040:SF2">
    <property type="entry name" value="FAD:PROTEIN FMN TRANSFERASE"/>
    <property type="match status" value="1"/>
</dbReference>
<evidence type="ECO:0000313" key="16">
    <source>
        <dbReference type="EMBL" id="MZK19075.1"/>
    </source>
</evidence>
<evidence type="ECO:0000256" key="5">
    <source>
        <dbReference type="ARBA" id="ARBA00022723"/>
    </source>
</evidence>
<keyword evidence="4 10" id="KW-0808">Transferase</keyword>
<keyword evidence="12 13" id="KW-0449">Lipoprotein</keyword>
<dbReference type="GO" id="GO:0046872">
    <property type="term" value="F:metal ion binding"/>
    <property type="evidence" value="ECO:0007669"/>
    <property type="project" value="UniProtKB-UniRule"/>
</dbReference>
<dbReference type="EC" id="2.7.1.180" evidence="1 10"/>
<dbReference type="PANTHER" id="PTHR30040">
    <property type="entry name" value="THIAMINE BIOSYNTHESIS LIPOPROTEIN APBE"/>
    <property type="match status" value="1"/>
</dbReference>
<keyword evidence="6 10" id="KW-0274">FAD</keyword>
<comment type="subcellular location">
    <subcellularLocation>
        <location evidence="12">Cell inner membrane</location>
        <topology evidence="12">Lipid-anchor</topology>
        <orientation evidence="12">Periplasmic side</orientation>
    </subcellularLocation>
</comment>
<organism evidence="13 18">
    <name type="scientific">Dorea longicatena</name>
    <dbReference type="NCBI Taxonomy" id="88431"/>
    <lineage>
        <taxon>Bacteria</taxon>
        <taxon>Bacillati</taxon>
        <taxon>Bacillota</taxon>
        <taxon>Clostridia</taxon>
        <taxon>Lachnospirales</taxon>
        <taxon>Lachnospiraceae</taxon>
        <taxon>Dorea</taxon>
    </lineage>
</organism>
<accession>A0A174PBP0</accession>
<keyword evidence="7 10" id="KW-0460">Magnesium</keyword>
<evidence type="ECO:0000256" key="6">
    <source>
        <dbReference type="ARBA" id="ARBA00022827"/>
    </source>
</evidence>
<reference evidence="17 18" key="1">
    <citation type="submission" date="2015-09" db="EMBL/GenBank/DDBJ databases">
        <authorList>
            <consortium name="Pathogen Informatics"/>
        </authorList>
    </citation>
    <scope>NUCLEOTIDE SEQUENCE [LARGE SCALE GENOMIC DNA]</scope>
    <source>
        <strain evidence="14 17">2789STDY5608866</strain>
        <strain evidence="13 18">2789STDY5834961</strain>
    </source>
</reference>
<dbReference type="EMBL" id="CYXO01000031">
    <property type="protein sequence ID" value="CUN27289.1"/>
    <property type="molecule type" value="Genomic_DNA"/>
</dbReference>
<dbReference type="EMBL" id="WWSH01000023">
    <property type="protein sequence ID" value="MZK11761.1"/>
    <property type="molecule type" value="Genomic_DNA"/>
</dbReference>
<evidence type="ECO:0000256" key="8">
    <source>
        <dbReference type="ARBA" id="ARBA00031306"/>
    </source>
</evidence>
<evidence type="ECO:0000313" key="15">
    <source>
        <dbReference type="EMBL" id="MZK11761.1"/>
    </source>
</evidence>
<protein>
    <recommendedName>
        <fullName evidence="2 10">FAD:protein FMN transferase</fullName>
        <ecNumber evidence="1 10">2.7.1.180</ecNumber>
    </recommendedName>
    <alternativeName>
        <fullName evidence="8 10">Flavin transferase</fullName>
    </alternativeName>
</protein>
<dbReference type="InterPro" id="IPR024932">
    <property type="entry name" value="ApbE"/>
</dbReference>
<dbReference type="OrthoDB" id="9778595at2"/>
<feature type="binding site" evidence="11">
    <location>
        <position position="290"/>
    </location>
    <ligand>
        <name>Mg(2+)</name>
        <dbReference type="ChEBI" id="CHEBI:18420"/>
    </ligand>
</feature>
<feature type="binding site" evidence="11">
    <location>
        <position position="174"/>
    </location>
    <ligand>
        <name>Mg(2+)</name>
        <dbReference type="ChEBI" id="CHEBI:18420"/>
    </ligand>
</feature>
<dbReference type="PROSITE" id="PS51257">
    <property type="entry name" value="PROKAR_LIPOPROTEIN"/>
    <property type="match status" value="1"/>
</dbReference>
<evidence type="ECO:0000256" key="12">
    <source>
        <dbReference type="RuleBase" id="RU363002"/>
    </source>
</evidence>
<evidence type="ECO:0000313" key="13">
    <source>
        <dbReference type="EMBL" id="CUN27289.1"/>
    </source>
</evidence>
<dbReference type="Proteomes" id="UP000449249">
    <property type="component" value="Unassembled WGS sequence"/>
</dbReference>
<evidence type="ECO:0000313" key="14">
    <source>
        <dbReference type="EMBL" id="CUO21222.1"/>
    </source>
</evidence>
<evidence type="ECO:0000256" key="1">
    <source>
        <dbReference type="ARBA" id="ARBA00011955"/>
    </source>
</evidence>
<feature type="signal peptide" evidence="12">
    <location>
        <begin position="1"/>
        <end position="21"/>
    </location>
</feature>
<evidence type="ECO:0000256" key="9">
    <source>
        <dbReference type="ARBA" id="ARBA00048540"/>
    </source>
</evidence>
<gene>
    <name evidence="13" type="primary">apbE_3</name>
    <name evidence="14" type="synonym">apbE_1</name>
    <name evidence="14" type="ORF">ERS852423_02590</name>
    <name evidence="13" type="ORF">ERS852573_03075</name>
    <name evidence="16" type="ORF">GT565_13425</name>
    <name evidence="15" type="ORF">GT576_15800</name>
</gene>
<dbReference type="Pfam" id="PF02424">
    <property type="entry name" value="ApbE"/>
    <property type="match status" value="1"/>
</dbReference>
<keyword evidence="12" id="KW-0472">Membrane</keyword>
<comment type="catalytic activity">
    <reaction evidence="9 10 12">
        <text>L-threonyl-[protein] + FAD = FMN-L-threonyl-[protein] + AMP + H(+)</text>
        <dbReference type="Rhea" id="RHEA:36847"/>
        <dbReference type="Rhea" id="RHEA-COMP:11060"/>
        <dbReference type="Rhea" id="RHEA-COMP:11061"/>
        <dbReference type="ChEBI" id="CHEBI:15378"/>
        <dbReference type="ChEBI" id="CHEBI:30013"/>
        <dbReference type="ChEBI" id="CHEBI:57692"/>
        <dbReference type="ChEBI" id="CHEBI:74257"/>
        <dbReference type="ChEBI" id="CHEBI:456215"/>
        <dbReference type="EC" id="2.7.1.180"/>
    </reaction>
</comment>
<dbReference type="Gene3D" id="3.10.520.10">
    <property type="entry name" value="ApbE-like domains"/>
    <property type="match status" value="1"/>
</dbReference>
<dbReference type="GO" id="GO:0016740">
    <property type="term" value="F:transferase activity"/>
    <property type="evidence" value="ECO:0007669"/>
    <property type="project" value="UniProtKB-UniRule"/>
</dbReference>
<evidence type="ECO:0000256" key="2">
    <source>
        <dbReference type="ARBA" id="ARBA00016337"/>
    </source>
</evidence>
<evidence type="ECO:0000313" key="17">
    <source>
        <dbReference type="Proteomes" id="UP000095439"/>
    </source>
</evidence>
<keyword evidence="12" id="KW-0997">Cell inner membrane</keyword>
<keyword evidence="3 10" id="KW-0285">Flavoprotein</keyword>
<dbReference type="SUPFAM" id="SSF143631">
    <property type="entry name" value="ApbE-like"/>
    <property type="match status" value="1"/>
</dbReference>
<name>A0A174PBP0_9FIRM</name>
<feature type="binding site" evidence="11">
    <location>
        <position position="286"/>
    </location>
    <ligand>
        <name>Mg(2+)</name>
        <dbReference type="ChEBI" id="CHEBI:18420"/>
    </ligand>
</feature>
<proteinExistence type="inferred from homology"/>
<keyword evidence="5 10" id="KW-0479">Metal-binding</keyword>
<dbReference type="Proteomes" id="UP000446719">
    <property type="component" value="Unassembled WGS sequence"/>
</dbReference>
<dbReference type="EMBL" id="CYYY01000015">
    <property type="protein sequence ID" value="CUO21222.1"/>
    <property type="molecule type" value="Genomic_DNA"/>
</dbReference>
<dbReference type="Proteomes" id="UP000095439">
    <property type="component" value="Unassembled WGS sequence"/>
</dbReference>
<dbReference type="PIRSF" id="PIRSF006268">
    <property type="entry name" value="ApbE"/>
    <property type="match status" value="1"/>
</dbReference>
<comment type="similarity">
    <text evidence="10 12">Belongs to the ApbE family.</text>
</comment>
<keyword evidence="12" id="KW-0732">Signal</keyword>
<reference evidence="19 20" key="2">
    <citation type="journal article" date="2019" name="Nat. Med.">
        <title>A library of human gut bacterial isolates paired with longitudinal multiomics data enables mechanistic microbiome research.</title>
        <authorList>
            <person name="Poyet M."/>
            <person name="Groussin M."/>
            <person name="Gibbons S.M."/>
            <person name="Avila-Pacheco J."/>
            <person name="Jiang X."/>
            <person name="Kearney S.M."/>
            <person name="Perrotta A.R."/>
            <person name="Berdy B."/>
            <person name="Zhao S."/>
            <person name="Lieberman T.D."/>
            <person name="Swanson P.K."/>
            <person name="Smith M."/>
            <person name="Roesemann S."/>
            <person name="Alexander J.E."/>
            <person name="Rich S.A."/>
            <person name="Livny J."/>
            <person name="Vlamakis H."/>
            <person name="Clish C."/>
            <person name="Bullock K."/>
            <person name="Deik A."/>
            <person name="Scott J."/>
            <person name="Pierce K.A."/>
            <person name="Xavier R.J."/>
            <person name="Alm E.J."/>
        </authorList>
    </citation>
    <scope>NUCLEOTIDE SEQUENCE [LARGE SCALE GENOMIC DNA]</scope>
    <source>
        <strain evidence="15 20">BIOML-A1</strain>
        <strain evidence="16 19">BIOML-A7</strain>
    </source>
</reference>
<evidence type="ECO:0000256" key="4">
    <source>
        <dbReference type="ARBA" id="ARBA00022679"/>
    </source>
</evidence>
<comment type="function">
    <text evidence="12">Flavin transferase that catalyzes the transfer of the FMN moiety of FAD and its covalent binding to the hydroxyl group of a threonine residue in a target flavoprotein.</text>
</comment>
<sequence>MKKILSIILITACLACGCSSASDTEKNASKSTASEPESIDFFAMDTTIKFSAYGDKKVLKGAKKVLTDLEKKVSVTDSGSEIYHINQNGSGTLTGDVSDLMQKALQMCTQTDGALDISIYPIVKAWGFTTGDYQVPDESTIQSLLPMVDYTKVEFDKTTGNVTIPSGMTIDLGSIAKGYAGQQSAQYLRDNGVKSALLNLGGNVQTIGSKPDGSPWKVGIKDPNGDTPMMVLSITDQAVITSGGYERYFEQDGHTYWHIMDPATGHPADSGLCSVTIVGDDGGTCDALSTSLFVMGLEKAADFWGKSNDFEAVFVTDSGEVYITEGLKDKFALTDDHADTTVKVISR</sequence>
<dbReference type="Proteomes" id="UP000095597">
    <property type="component" value="Unassembled WGS sequence"/>
</dbReference>
<feature type="chain" id="PRO_5014203929" description="FAD:protein FMN transferase" evidence="12">
    <location>
        <begin position="22"/>
        <end position="347"/>
    </location>
</feature>
<evidence type="ECO:0000256" key="7">
    <source>
        <dbReference type="ARBA" id="ARBA00022842"/>
    </source>
</evidence>
<dbReference type="EMBL" id="WWSB01000022">
    <property type="protein sequence ID" value="MZK19075.1"/>
    <property type="molecule type" value="Genomic_DNA"/>
</dbReference>
<evidence type="ECO:0000256" key="10">
    <source>
        <dbReference type="PIRNR" id="PIRNR006268"/>
    </source>
</evidence>
<dbReference type="AlphaFoldDB" id="A0A174PBP0"/>
<dbReference type="GO" id="GO:0005886">
    <property type="term" value="C:plasma membrane"/>
    <property type="evidence" value="ECO:0007669"/>
    <property type="project" value="UniProtKB-SubCell"/>
</dbReference>